<comment type="caution">
    <text evidence="3">The sequence shown here is derived from an EMBL/GenBank/DDBJ whole genome shotgun (WGS) entry which is preliminary data.</text>
</comment>
<protein>
    <recommendedName>
        <fullName evidence="2">Transposase (putative) gypsy type domain-containing protein</fullName>
    </recommendedName>
</protein>
<dbReference type="EMBL" id="JAVXUP010004040">
    <property type="protein sequence ID" value="KAK2997690.1"/>
    <property type="molecule type" value="Genomic_DNA"/>
</dbReference>
<feature type="domain" description="Transposase (putative) gypsy type" evidence="2">
    <location>
        <begin position="46"/>
        <end position="101"/>
    </location>
</feature>
<evidence type="ECO:0000313" key="3">
    <source>
        <dbReference type="EMBL" id="KAK2997690.1"/>
    </source>
</evidence>
<name>A0AA89AC09_9ASTE</name>
<keyword evidence="4" id="KW-1185">Reference proteome</keyword>
<evidence type="ECO:0000313" key="4">
    <source>
        <dbReference type="Proteomes" id="UP001188597"/>
    </source>
</evidence>
<dbReference type="InterPro" id="IPR007321">
    <property type="entry name" value="Transposase_28"/>
</dbReference>
<gene>
    <name evidence="3" type="ORF">RJ639_025417</name>
</gene>
<organism evidence="3 4">
    <name type="scientific">Escallonia herrerae</name>
    <dbReference type="NCBI Taxonomy" id="1293975"/>
    <lineage>
        <taxon>Eukaryota</taxon>
        <taxon>Viridiplantae</taxon>
        <taxon>Streptophyta</taxon>
        <taxon>Embryophyta</taxon>
        <taxon>Tracheophyta</taxon>
        <taxon>Spermatophyta</taxon>
        <taxon>Magnoliopsida</taxon>
        <taxon>eudicotyledons</taxon>
        <taxon>Gunneridae</taxon>
        <taxon>Pentapetalae</taxon>
        <taxon>asterids</taxon>
        <taxon>campanulids</taxon>
        <taxon>Escalloniales</taxon>
        <taxon>Escalloniaceae</taxon>
        <taxon>Escallonia</taxon>
    </lineage>
</organism>
<keyword evidence="1" id="KW-0175">Coiled coil</keyword>
<dbReference type="AlphaFoldDB" id="A0AA89AC09"/>
<sequence length="478" mass="55356">MSKEDLRVLIRDYPIPEGWYARVPSLQESANYGTKFEMGIYEEQEKSGYRLPLHPFALRFFEHYHMAPRQLVLNSWRKLVGLIYLVETSGYKPDRTDFIRVFFEIYFVKEVANCSGSYYIHRRQRLLKGGPKSNIVGREDKEDLPFDRDWNPYCKDFENLGKPTPTNLTKHILSHIKLRGGLSIDEPFTEQQLEYGKIIPGCPFQRVVEGVSIDKDPIFRPRWTLRRDDMGMPNSQVSEQHLLHGVLPKDKEVFQNQTHESFACSFAQAVYTVTGSTMLSRFDMAREVAADEAQQKRDAIREAEEATRCAEELSKWEVNYLAYIETLERRLKREKKKAVEEVKKVAKARDKGIRDFLDGNAGEEWLKKRTNDGLEIYEMGFAKAKEIVEYFPDIPLDDFVMPAVVSPSVRLNRYVSDAEEGRSSKEVGMKRENRYFFVLRTTSNLGLEVIPHGDIGHGTFDELGLREAMLALTKHGEL</sequence>
<dbReference type="Proteomes" id="UP001188597">
    <property type="component" value="Unassembled WGS sequence"/>
</dbReference>
<accession>A0AA89AC09</accession>
<dbReference type="Pfam" id="PF04195">
    <property type="entry name" value="Transposase_28"/>
    <property type="match status" value="1"/>
</dbReference>
<reference evidence="3" key="1">
    <citation type="submission" date="2022-12" db="EMBL/GenBank/DDBJ databases">
        <title>Draft genome assemblies for two species of Escallonia (Escalloniales).</title>
        <authorList>
            <person name="Chanderbali A."/>
            <person name="Dervinis C."/>
            <person name="Anghel I."/>
            <person name="Soltis D."/>
            <person name="Soltis P."/>
            <person name="Zapata F."/>
        </authorList>
    </citation>
    <scope>NUCLEOTIDE SEQUENCE</scope>
    <source>
        <strain evidence="3">UCBG64.0493</strain>
        <tissue evidence="3">Leaf</tissue>
    </source>
</reference>
<feature type="coiled-coil region" evidence="1">
    <location>
        <begin position="286"/>
        <end position="351"/>
    </location>
</feature>
<evidence type="ECO:0000256" key="1">
    <source>
        <dbReference type="SAM" id="Coils"/>
    </source>
</evidence>
<evidence type="ECO:0000259" key="2">
    <source>
        <dbReference type="Pfam" id="PF04195"/>
    </source>
</evidence>
<proteinExistence type="predicted"/>